<reference evidence="5 6" key="1">
    <citation type="submission" date="2017-05" db="EMBL/GenBank/DDBJ databases">
        <title>Genome Analysis of Maritalea myrionectae HL2708#5.</title>
        <authorList>
            <consortium name="Cotde Inc.-PKNU"/>
            <person name="Jang D."/>
            <person name="Oh H.-M."/>
        </authorList>
    </citation>
    <scope>NUCLEOTIDE SEQUENCE [LARGE SCALE GENOMIC DNA]</scope>
    <source>
        <strain evidence="5 6">HL2708#5</strain>
        <plasmid evidence="6">phl2708x3</plasmid>
    </source>
</reference>
<dbReference type="InterPro" id="IPR000914">
    <property type="entry name" value="SBP_5_dom"/>
</dbReference>
<dbReference type="PANTHER" id="PTHR30290">
    <property type="entry name" value="PERIPLASMIC BINDING COMPONENT OF ABC TRANSPORTER"/>
    <property type="match status" value="1"/>
</dbReference>
<dbReference type="CDD" id="cd00995">
    <property type="entry name" value="PBP2_NikA_DppA_OppA_like"/>
    <property type="match status" value="1"/>
</dbReference>
<dbReference type="EMBL" id="CP021331">
    <property type="protein sequence ID" value="AVX06086.1"/>
    <property type="molecule type" value="Genomic_DNA"/>
</dbReference>
<organism evidence="5 6">
    <name type="scientific">Maritalea myrionectae</name>
    <dbReference type="NCBI Taxonomy" id="454601"/>
    <lineage>
        <taxon>Bacteria</taxon>
        <taxon>Pseudomonadati</taxon>
        <taxon>Pseudomonadota</taxon>
        <taxon>Alphaproteobacteria</taxon>
        <taxon>Hyphomicrobiales</taxon>
        <taxon>Devosiaceae</taxon>
        <taxon>Maritalea</taxon>
    </lineage>
</organism>
<dbReference type="Proteomes" id="UP000258927">
    <property type="component" value="Plasmid pHL2708X3"/>
</dbReference>
<dbReference type="Gene3D" id="3.10.105.10">
    <property type="entry name" value="Dipeptide-binding Protein, Domain 3"/>
    <property type="match status" value="2"/>
</dbReference>
<proteinExistence type="inferred from homology"/>
<evidence type="ECO:0000313" key="5">
    <source>
        <dbReference type="EMBL" id="AVX06086.1"/>
    </source>
</evidence>
<dbReference type="AlphaFoldDB" id="A0A2R4MJI8"/>
<comment type="subcellular location">
    <subcellularLocation>
        <location evidence="1">Periplasm</location>
    </subcellularLocation>
</comment>
<name>A0A2R4MJI8_9HYPH</name>
<dbReference type="Gene3D" id="3.40.190.10">
    <property type="entry name" value="Periplasmic binding protein-like II"/>
    <property type="match status" value="1"/>
</dbReference>
<feature type="domain" description="Solute-binding protein family 5" evidence="4">
    <location>
        <begin position="247"/>
        <end position="530"/>
    </location>
</feature>
<dbReference type="GO" id="GO:1904680">
    <property type="term" value="F:peptide transmembrane transporter activity"/>
    <property type="evidence" value="ECO:0007669"/>
    <property type="project" value="TreeGrafter"/>
</dbReference>
<dbReference type="Pfam" id="PF00496">
    <property type="entry name" value="SBP_bac_5"/>
    <property type="match status" value="1"/>
</dbReference>
<accession>A0A2R4MJI8</accession>
<evidence type="ECO:0000256" key="2">
    <source>
        <dbReference type="ARBA" id="ARBA00005695"/>
    </source>
</evidence>
<sequence>MKRYALPLAAALLSSSSLTAFAQGEKVPPVDFLTWPAAKYQHYYETSSYIADGWRELGLEVNLNPEPFPNPMLGKWFSEHDFDVVMSVLSGAPYRMEPDFFTNAQFNSAHSAPGDWNVGEFADERVDELGEKQLAIYDADARRDVILELQEVLYDLQPEAVIGSAISTTAINTDNLEIPGYVPAPDGLRSIWNQLEMVSLTGQAVKMGQTIDQASFNPLAANIAEDFNNLSLIYDRLIELGPDGKPRNRLASNIKIVDETTIDVTLREGHTFSDGNPLTAEDVKFSFDYFKEWEAAYYKKYLEHLDEVIIQDDGTIRFKLTEAYAPFILHTLGQVFIVPKHVWGSVIEDTGISKPQEFRNTNPIGSGPYSLNYWKEGQEIYFTRRADHFMKPKSDLLFVIFGSAEVVGAALKKGDIDVSLQPLVPTVVGEFEAQENLKIFRTYPNGYMSARYKASGEVFKHKALRQAATAAIPYEKIVDEVLGGDATRSASSIVPINAFWHNDSLPLPEYDIEKAKKILVDAGFTWDENGALHFPE</sequence>
<evidence type="ECO:0000259" key="4">
    <source>
        <dbReference type="Pfam" id="PF00496"/>
    </source>
</evidence>
<dbReference type="GO" id="GO:0015833">
    <property type="term" value="P:peptide transport"/>
    <property type="evidence" value="ECO:0007669"/>
    <property type="project" value="TreeGrafter"/>
</dbReference>
<keyword evidence="5" id="KW-0614">Plasmid</keyword>
<evidence type="ECO:0000313" key="6">
    <source>
        <dbReference type="Proteomes" id="UP000258927"/>
    </source>
</evidence>
<evidence type="ECO:0000256" key="1">
    <source>
        <dbReference type="ARBA" id="ARBA00004418"/>
    </source>
</evidence>
<dbReference type="RefSeq" id="WP_117397031.1">
    <property type="nucleotide sequence ID" value="NZ_CP021331.1"/>
</dbReference>
<dbReference type="SUPFAM" id="SSF53850">
    <property type="entry name" value="Periplasmic binding protein-like II"/>
    <property type="match status" value="2"/>
</dbReference>
<keyword evidence="6" id="KW-1185">Reference proteome</keyword>
<feature type="chain" id="PRO_5015362985" description="Solute-binding protein family 5 domain-containing protein" evidence="3">
    <location>
        <begin position="23"/>
        <end position="536"/>
    </location>
</feature>
<dbReference type="KEGG" id="mmyr:MXMO3_03583"/>
<comment type="similarity">
    <text evidence="2">Belongs to the bacterial solute-binding protein 5 family.</text>
</comment>
<geneLocation type="plasmid" evidence="6">
    <name>phl2708x3</name>
</geneLocation>
<dbReference type="InterPro" id="IPR039424">
    <property type="entry name" value="SBP_5"/>
</dbReference>
<feature type="signal peptide" evidence="3">
    <location>
        <begin position="1"/>
        <end position="22"/>
    </location>
</feature>
<keyword evidence="3" id="KW-0732">Signal</keyword>
<protein>
    <recommendedName>
        <fullName evidence="4">Solute-binding protein family 5 domain-containing protein</fullName>
    </recommendedName>
</protein>
<gene>
    <name evidence="5" type="ORF">MXMO3_03583</name>
</gene>
<evidence type="ECO:0000256" key="3">
    <source>
        <dbReference type="SAM" id="SignalP"/>
    </source>
</evidence>